<protein>
    <recommendedName>
        <fullName evidence="3">FAD-binding PCMH-type domain-containing protein</fullName>
    </recommendedName>
</protein>
<proteinExistence type="predicted"/>
<evidence type="ECO:0000313" key="4">
    <source>
        <dbReference type="EMBL" id="EHI60111.1"/>
    </source>
</evidence>
<keyword evidence="5" id="KW-1185">Reference proteome</keyword>
<dbReference type="EMBL" id="ADLN01000035">
    <property type="protein sequence ID" value="EHI60111.1"/>
    <property type="molecule type" value="Genomic_DNA"/>
</dbReference>
<accession>G5IEG2</accession>
<keyword evidence="1" id="KW-0285">Flavoprotein</keyword>
<dbReference type="PATRIC" id="fig|742737.3.peg.1914"/>
<evidence type="ECO:0000256" key="2">
    <source>
        <dbReference type="ARBA" id="ARBA00023002"/>
    </source>
</evidence>
<name>G5IEG2_9FIRM</name>
<dbReference type="AlphaFoldDB" id="G5IEG2"/>
<dbReference type="InterPro" id="IPR016169">
    <property type="entry name" value="FAD-bd_PCMH_sub2"/>
</dbReference>
<dbReference type="PANTHER" id="PTHR42659">
    <property type="entry name" value="XANTHINE DEHYDROGENASE SUBUNIT C-RELATED"/>
    <property type="match status" value="1"/>
</dbReference>
<evidence type="ECO:0000313" key="5">
    <source>
        <dbReference type="Proteomes" id="UP000005384"/>
    </source>
</evidence>
<comment type="caution">
    <text evidence="4">The sequence shown here is derived from an EMBL/GenBank/DDBJ whole genome shotgun (WGS) entry which is preliminary data.</text>
</comment>
<gene>
    <name evidence="4" type="ORF">HMPREF9473_01889</name>
</gene>
<dbReference type="Gene3D" id="3.30.465.10">
    <property type="match status" value="1"/>
</dbReference>
<dbReference type="Pfam" id="PF00941">
    <property type="entry name" value="FAD_binding_5"/>
    <property type="match status" value="1"/>
</dbReference>
<organism evidence="4 5">
    <name type="scientific">Hungatella hathewayi WAL-18680</name>
    <dbReference type="NCBI Taxonomy" id="742737"/>
    <lineage>
        <taxon>Bacteria</taxon>
        <taxon>Bacillati</taxon>
        <taxon>Bacillota</taxon>
        <taxon>Clostridia</taxon>
        <taxon>Lachnospirales</taxon>
        <taxon>Lachnospiraceae</taxon>
        <taxon>Hungatella</taxon>
    </lineage>
</organism>
<keyword evidence="2" id="KW-0560">Oxidoreductase</keyword>
<dbReference type="GO" id="GO:0071949">
    <property type="term" value="F:FAD binding"/>
    <property type="evidence" value="ECO:0007669"/>
    <property type="project" value="InterPro"/>
</dbReference>
<sequence>MFRAREYVKVKSLEEAYQLNQKKSTLVVGGMMWVKMAKFQKMTVVDLSGLGLDGIEETDEEFRIGCMCTLRDLELHPGLKAAFGMPGSGESLMKACTRHIVGVQFRNCATVGGSIFGRFGFSDVMTAMMALDTYVELYRGGNRAAGGVC</sequence>
<dbReference type="InterPro" id="IPR002346">
    <property type="entry name" value="Mopterin_DH_FAD-bd"/>
</dbReference>
<dbReference type="GO" id="GO:0016491">
    <property type="term" value="F:oxidoreductase activity"/>
    <property type="evidence" value="ECO:0007669"/>
    <property type="project" value="UniProtKB-KW"/>
</dbReference>
<dbReference type="Proteomes" id="UP000005384">
    <property type="component" value="Unassembled WGS sequence"/>
</dbReference>
<evidence type="ECO:0000256" key="1">
    <source>
        <dbReference type="ARBA" id="ARBA00022630"/>
    </source>
</evidence>
<evidence type="ECO:0000259" key="3">
    <source>
        <dbReference type="PROSITE" id="PS51387"/>
    </source>
</evidence>
<dbReference type="InterPro" id="IPR036318">
    <property type="entry name" value="FAD-bd_PCMH-like_sf"/>
</dbReference>
<dbReference type="PANTHER" id="PTHR42659:SF9">
    <property type="entry name" value="XANTHINE DEHYDROGENASE FAD-BINDING SUBUNIT XDHB-RELATED"/>
    <property type="match status" value="1"/>
</dbReference>
<dbReference type="HOGENOM" id="CLU_1747147_0_0_9"/>
<feature type="domain" description="FAD-binding PCMH-type" evidence="3">
    <location>
        <begin position="1"/>
        <end position="149"/>
    </location>
</feature>
<reference evidence="4 5" key="1">
    <citation type="submission" date="2011-08" db="EMBL/GenBank/DDBJ databases">
        <title>The Genome Sequence of Clostridium hathewayi WAL-18680.</title>
        <authorList>
            <consortium name="The Broad Institute Genome Sequencing Platform"/>
            <person name="Earl A."/>
            <person name="Ward D."/>
            <person name="Feldgarden M."/>
            <person name="Gevers D."/>
            <person name="Finegold S.M."/>
            <person name="Summanen P.H."/>
            <person name="Molitoris D.R."/>
            <person name="Song M."/>
            <person name="Daigneault M."/>
            <person name="Allen-Vercoe E."/>
            <person name="Young S.K."/>
            <person name="Zeng Q."/>
            <person name="Gargeya S."/>
            <person name="Fitzgerald M."/>
            <person name="Haas B."/>
            <person name="Abouelleil A."/>
            <person name="Alvarado L."/>
            <person name="Arachchi H.M."/>
            <person name="Berlin A."/>
            <person name="Brown A."/>
            <person name="Chapman S.B."/>
            <person name="Chen Z."/>
            <person name="Dunbar C."/>
            <person name="Freedman E."/>
            <person name="Gearin G."/>
            <person name="Gellesch M."/>
            <person name="Goldberg J."/>
            <person name="Griggs A."/>
            <person name="Gujja S."/>
            <person name="Heiman D."/>
            <person name="Howarth C."/>
            <person name="Larson L."/>
            <person name="Lui A."/>
            <person name="MacDonald P.J.P."/>
            <person name="Montmayeur A."/>
            <person name="Murphy C."/>
            <person name="Neiman D."/>
            <person name="Pearson M."/>
            <person name="Priest M."/>
            <person name="Roberts A."/>
            <person name="Saif S."/>
            <person name="Shea T."/>
            <person name="Shenoy N."/>
            <person name="Sisk P."/>
            <person name="Stolte C."/>
            <person name="Sykes S."/>
            <person name="Wortman J."/>
            <person name="Nusbaum C."/>
            <person name="Birren B."/>
        </authorList>
    </citation>
    <scope>NUCLEOTIDE SEQUENCE [LARGE SCALE GENOMIC DNA]</scope>
    <source>
        <strain evidence="4 5">WAL-18680</strain>
    </source>
</reference>
<dbReference type="InterPro" id="IPR051312">
    <property type="entry name" value="Diverse_Substr_Oxidored"/>
</dbReference>
<dbReference type="PROSITE" id="PS51387">
    <property type="entry name" value="FAD_PCMH"/>
    <property type="match status" value="1"/>
</dbReference>
<dbReference type="InterPro" id="IPR016166">
    <property type="entry name" value="FAD-bd_PCMH"/>
</dbReference>
<dbReference type="SUPFAM" id="SSF56176">
    <property type="entry name" value="FAD-binding/transporter-associated domain-like"/>
    <property type="match status" value="1"/>
</dbReference>